<feature type="coiled-coil region" evidence="1">
    <location>
        <begin position="31"/>
        <end position="75"/>
    </location>
</feature>
<dbReference type="EMBL" id="MU825397">
    <property type="protein sequence ID" value="KAJ7393732.1"/>
    <property type="molecule type" value="Genomic_DNA"/>
</dbReference>
<evidence type="ECO:0000256" key="1">
    <source>
        <dbReference type="SAM" id="Coils"/>
    </source>
</evidence>
<evidence type="ECO:0000313" key="4">
    <source>
        <dbReference type="Proteomes" id="UP001163046"/>
    </source>
</evidence>
<accession>A0A9X0DAU2</accession>
<dbReference type="OrthoDB" id="5985465at2759"/>
<keyword evidence="1" id="KW-0175">Coiled coil</keyword>
<dbReference type="AlphaFoldDB" id="A0A9X0DAU2"/>
<feature type="region of interest" description="Disordered" evidence="2">
    <location>
        <begin position="238"/>
        <end position="257"/>
    </location>
</feature>
<sequence length="284" mass="34022">MDCELERRTVETTKNRMHEEFMSNMARRKARQEFELERERKIKEMQMLTETDAKAAKEESQREKTEDLKEMMLQEIRRRPLKNEKEMLEHERMRRVELYQQQMNDRRGSTDVLLEVQEQLLKIFSKLKREKKIKKNEMQQQQEDNKVRMQEELVRKTLQKEVSIQEAHEKARRITESLSQIADGDDAKTKAIDMLVDVQKQLLDVFAISKVQDVKHRMNHLKVMNCRKNMLQEIRSRRVDRENSSGLMRKPNVSVTKPGRRLSLIGERLQLDVSHSPSQETLHK</sequence>
<dbReference type="Proteomes" id="UP001163046">
    <property type="component" value="Unassembled WGS sequence"/>
</dbReference>
<reference evidence="3" key="1">
    <citation type="submission" date="2023-01" db="EMBL/GenBank/DDBJ databases">
        <title>Genome assembly of the deep-sea coral Lophelia pertusa.</title>
        <authorList>
            <person name="Herrera S."/>
            <person name="Cordes E."/>
        </authorList>
    </citation>
    <scope>NUCLEOTIDE SEQUENCE</scope>
    <source>
        <strain evidence="3">USNM1676648</strain>
        <tissue evidence="3">Polyp</tissue>
    </source>
</reference>
<evidence type="ECO:0000313" key="3">
    <source>
        <dbReference type="EMBL" id="KAJ7393732.1"/>
    </source>
</evidence>
<evidence type="ECO:0000256" key="2">
    <source>
        <dbReference type="SAM" id="MobiDB-lite"/>
    </source>
</evidence>
<name>A0A9X0DAU2_9CNID</name>
<protein>
    <submittedName>
        <fullName evidence="3">Uncharacterized protein</fullName>
    </submittedName>
</protein>
<comment type="caution">
    <text evidence="3">The sequence shown here is derived from an EMBL/GenBank/DDBJ whole genome shotgun (WGS) entry which is preliminary data.</text>
</comment>
<proteinExistence type="predicted"/>
<gene>
    <name evidence="3" type="ORF">OS493_003391</name>
</gene>
<keyword evidence="4" id="KW-1185">Reference proteome</keyword>
<organism evidence="3 4">
    <name type="scientific">Desmophyllum pertusum</name>
    <dbReference type="NCBI Taxonomy" id="174260"/>
    <lineage>
        <taxon>Eukaryota</taxon>
        <taxon>Metazoa</taxon>
        <taxon>Cnidaria</taxon>
        <taxon>Anthozoa</taxon>
        <taxon>Hexacorallia</taxon>
        <taxon>Scleractinia</taxon>
        <taxon>Caryophylliina</taxon>
        <taxon>Caryophylliidae</taxon>
        <taxon>Desmophyllum</taxon>
    </lineage>
</organism>